<dbReference type="AlphaFoldDB" id="A0A5C4KX56"/>
<evidence type="ECO:0000256" key="1">
    <source>
        <dbReference type="SAM" id="MobiDB-lite"/>
    </source>
</evidence>
<gene>
    <name evidence="2" type="ORF">FHG55_13485</name>
</gene>
<evidence type="ECO:0000313" key="3">
    <source>
        <dbReference type="Proteomes" id="UP000306272"/>
    </source>
</evidence>
<dbReference type="Proteomes" id="UP000306272">
    <property type="component" value="Unassembled WGS sequence"/>
</dbReference>
<proteinExistence type="predicted"/>
<sequence length="62" mass="6430">MAGSRRSPVGVSLLAIAVCQALKRLNVKPLSRAGSLLQGSPMNQSTKKVATAQTGPLFSTAY</sequence>
<dbReference type="EMBL" id="VDDB01000012">
    <property type="protein sequence ID" value="TNB94981.1"/>
    <property type="molecule type" value="Genomic_DNA"/>
</dbReference>
<feature type="region of interest" description="Disordered" evidence="1">
    <location>
        <begin position="36"/>
        <end position="62"/>
    </location>
</feature>
<accession>A0A5C4KX56</accession>
<comment type="caution">
    <text evidence="2">The sequence shown here is derived from an EMBL/GenBank/DDBJ whole genome shotgun (WGS) entry which is preliminary data.</text>
</comment>
<feature type="compositionally biased region" description="Polar residues" evidence="1">
    <location>
        <begin position="37"/>
        <end position="62"/>
    </location>
</feature>
<name>A0A5C4KX56_PSEJE</name>
<protein>
    <submittedName>
        <fullName evidence="2">Uncharacterized protein</fullName>
    </submittedName>
</protein>
<evidence type="ECO:0000313" key="2">
    <source>
        <dbReference type="EMBL" id="TNB94981.1"/>
    </source>
</evidence>
<organism evidence="2 3">
    <name type="scientific">Pseudomonas jessenii</name>
    <dbReference type="NCBI Taxonomy" id="77298"/>
    <lineage>
        <taxon>Bacteria</taxon>
        <taxon>Pseudomonadati</taxon>
        <taxon>Pseudomonadota</taxon>
        <taxon>Gammaproteobacteria</taxon>
        <taxon>Pseudomonadales</taxon>
        <taxon>Pseudomonadaceae</taxon>
        <taxon>Pseudomonas</taxon>
    </lineage>
</organism>
<reference evidence="2" key="1">
    <citation type="submission" date="2019-06" db="EMBL/GenBank/DDBJ databases">
        <title>Pseudomonas-derived Butenolides : (Bio)synthesis of Styrolides.</title>
        <authorList>
            <person name="Klapper M."/>
            <person name="Chowdhury S."/>
            <person name="Stallforth P."/>
        </authorList>
    </citation>
    <scope>NUCLEOTIDE SEQUENCE [LARGE SCALE GENOMIC DNA]</scope>
    <source>
        <strain evidence="2">EC-S101</strain>
    </source>
</reference>
<keyword evidence="3" id="KW-1185">Reference proteome</keyword>